<feature type="transmembrane region" description="Helical" evidence="1">
    <location>
        <begin position="6"/>
        <end position="23"/>
    </location>
</feature>
<proteinExistence type="predicted"/>
<comment type="caution">
    <text evidence="2">The sequence shown here is derived from an EMBL/GenBank/DDBJ whole genome shotgun (WGS) entry which is preliminary data.</text>
</comment>
<organism evidence="2 3">
    <name type="scientific">Coemansia biformis</name>
    <dbReference type="NCBI Taxonomy" id="1286918"/>
    <lineage>
        <taxon>Eukaryota</taxon>
        <taxon>Fungi</taxon>
        <taxon>Fungi incertae sedis</taxon>
        <taxon>Zoopagomycota</taxon>
        <taxon>Kickxellomycotina</taxon>
        <taxon>Kickxellomycetes</taxon>
        <taxon>Kickxellales</taxon>
        <taxon>Kickxellaceae</taxon>
        <taxon>Coemansia</taxon>
    </lineage>
</organism>
<reference evidence="2" key="1">
    <citation type="submission" date="2022-07" db="EMBL/GenBank/DDBJ databases">
        <title>Phylogenomic reconstructions and comparative analyses of Kickxellomycotina fungi.</title>
        <authorList>
            <person name="Reynolds N.K."/>
            <person name="Stajich J.E."/>
            <person name="Barry K."/>
            <person name="Grigoriev I.V."/>
            <person name="Crous P."/>
            <person name="Smith M.E."/>
        </authorList>
    </citation>
    <scope>NUCLEOTIDE SEQUENCE</scope>
    <source>
        <strain evidence="2">BCRC 34381</strain>
    </source>
</reference>
<keyword evidence="1" id="KW-0812">Transmembrane</keyword>
<gene>
    <name evidence="2" type="ORF">LPJ61_003501</name>
</gene>
<keyword evidence="1" id="KW-1133">Transmembrane helix</keyword>
<dbReference type="AlphaFoldDB" id="A0A9W8CYJ7"/>
<evidence type="ECO:0000313" key="2">
    <source>
        <dbReference type="EMBL" id="KAJ1729477.1"/>
    </source>
</evidence>
<name>A0A9W8CYJ7_9FUNG</name>
<evidence type="ECO:0000313" key="3">
    <source>
        <dbReference type="Proteomes" id="UP001143981"/>
    </source>
</evidence>
<dbReference type="OrthoDB" id="10467237at2759"/>
<protein>
    <submittedName>
        <fullName evidence="2">Uncharacterized protein</fullName>
    </submittedName>
</protein>
<evidence type="ECO:0000256" key="1">
    <source>
        <dbReference type="SAM" id="Phobius"/>
    </source>
</evidence>
<sequence>MFIFYFVAFLATYAVAVLLFMWLDVHYSRHFRPVVTKRAVCEGRCLDRPIDDNDDDHVCTVCTEVADPMKRRPYRDVMFSRLRHGTWESGGMLA</sequence>
<dbReference type="EMBL" id="JANBOI010000606">
    <property type="protein sequence ID" value="KAJ1729477.1"/>
    <property type="molecule type" value="Genomic_DNA"/>
</dbReference>
<keyword evidence="1" id="KW-0472">Membrane</keyword>
<dbReference type="Proteomes" id="UP001143981">
    <property type="component" value="Unassembled WGS sequence"/>
</dbReference>
<accession>A0A9W8CYJ7</accession>
<keyword evidence="3" id="KW-1185">Reference proteome</keyword>